<dbReference type="PANTHER" id="PTHR43999:SF1">
    <property type="entry name" value="DNAJ HOMOLOG SUBFAMILY C MEMBER 2"/>
    <property type="match status" value="1"/>
</dbReference>
<dbReference type="GO" id="GO:0006450">
    <property type="term" value="P:regulation of translational fidelity"/>
    <property type="evidence" value="ECO:0007669"/>
    <property type="project" value="InterPro"/>
</dbReference>
<dbReference type="GO" id="GO:0005829">
    <property type="term" value="C:cytosol"/>
    <property type="evidence" value="ECO:0007669"/>
    <property type="project" value="TreeGrafter"/>
</dbReference>
<feature type="compositionally biased region" description="Basic and acidic residues" evidence="1">
    <location>
        <begin position="124"/>
        <end position="142"/>
    </location>
</feature>
<proteinExistence type="predicted"/>
<name>A0AAV5FQU9_ELECO</name>
<feature type="region of interest" description="Disordered" evidence="1">
    <location>
        <begin position="90"/>
        <end position="109"/>
    </location>
</feature>
<dbReference type="Pfam" id="PF21884">
    <property type="entry name" value="ZUO1-like_ZHD"/>
    <property type="match status" value="1"/>
</dbReference>
<dbReference type="GO" id="GO:0030544">
    <property type="term" value="F:Hsp70 protein binding"/>
    <property type="evidence" value="ECO:0007669"/>
    <property type="project" value="InterPro"/>
</dbReference>
<dbReference type="GO" id="GO:0051083">
    <property type="term" value="P:'de novo' cotranslational protein folding"/>
    <property type="evidence" value="ECO:0007669"/>
    <property type="project" value="InterPro"/>
</dbReference>
<feature type="region of interest" description="Disordered" evidence="1">
    <location>
        <begin position="124"/>
        <end position="148"/>
    </location>
</feature>
<reference evidence="3" key="1">
    <citation type="journal article" date="2018" name="DNA Res.">
        <title>Multiple hybrid de novo genome assembly of finger millet, an orphan allotetraploid crop.</title>
        <authorList>
            <person name="Hatakeyama M."/>
            <person name="Aluri S."/>
            <person name="Balachadran M.T."/>
            <person name="Sivarajan S.R."/>
            <person name="Patrignani A."/>
            <person name="Gruter S."/>
            <person name="Poveda L."/>
            <person name="Shimizu-Inatsugi R."/>
            <person name="Baeten J."/>
            <person name="Francoijs K.J."/>
            <person name="Nataraja K.N."/>
            <person name="Reddy Y.A.N."/>
            <person name="Phadnis S."/>
            <person name="Ravikumar R.L."/>
            <person name="Schlapbach R."/>
            <person name="Sreeman S.M."/>
            <person name="Shimizu K.K."/>
        </authorList>
    </citation>
    <scope>NUCLEOTIDE SEQUENCE</scope>
</reference>
<evidence type="ECO:0000313" key="4">
    <source>
        <dbReference type="Proteomes" id="UP001054889"/>
    </source>
</evidence>
<dbReference type="PANTHER" id="PTHR43999">
    <property type="entry name" value="DNAJ HOMOLOG SUBFAMILY C MEMBER 2"/>
    <property type="match status" value="1"/>
</dbReference>
<gene>
    <name evidence="3" type="primary">gb26043</name>
    <name evidence="3" type="ORF">PR202_gb26043</name>
</gene>
<organism evidence="3 4">
    <name type="scientific">Eleusine coracana subsp. coracana</name>
    <dbReference type="NCBI Taxonomy" id="191504"/>
    <lineage>
        <taxon>Eukaryota</taxon>
        <taxon>Viridiplantae</taxon>
        <taxon>Streptophyta</taxon>
        <taxon>Embryophyta</taxon>
        <taxon>Tracheophyta</taxon>
        <taxon>Spermatophyta</taxon>
        <taxon>Magnoliopsida</taxon>
        <taxon>Liliopsida</taxon>
        <taxon>Poales</taxon>
        <taxon>Poaceae</taxon>
        <taxon>PACMAD clade</taxon>
        <taxon>Chloridoideae</taxon>
        <taxon>Cynodonteae</taxon>
        <taxon>Eleusininae</taxon>
        <taxon>Eleusine</taxon>
    </lineage>
</organism>
<evidence type="ECO:0000259" key="2">
    <source>
        <dbReference type="Pfam" id="PF21884"/>
    </source>
</evidence>
<evidence type="ECO:0000256" key="1">
    <source>
        <dbReference type="SAM" id="MobiDB-lite"/>
    </source>
</evidence>
<comment type="caution">
    <text evidence="3">The sequence shown here is derived from an EMBL/GenBank/DDBJ whole genome shotgun (WGS) entry which is preliminary data.</text>
</comment>
<dbReference type="GO" id="GO:0043022">
    <property type="term" value="F:ribosome binding"/>
    <property type="evidence" value="ECO:0007669"/>
    <property type="project" value="InterPro"/>
</dbReference>
<evidence type="ECO:0000313" key="3">
    <source>
        <dbReference type="EMBL" id="GJN37118.1"/>
    </source>
</evidence>
<dbReference type="InterPro" id="IPR044634">
    <property type="entry name" value="Zuotin/DnaJC2"/>
</dbReference>
<feature type="compositionally biased region" description="Basic and acidic residues" evidence="1">
    <location>
        <begin position="90"/>
        <end position="104"/>
    </location>
</feature>
<accession>A0AAV5FQU9</accession>
<protein>
    <recommendedName>
        <fullName evidence="2">Zuotin-like zuotin homology domain-containing protein</fullName>
    </recommendedName>
</protein>
<dbReference type="AlphaFoldDB" id="A0AAV5FQU9"/>
<dbReference type="InterPro" id="IPR054076">
    <property type="entry name" value="ZUO1-like_ZHD"/>
</dbReference>
<reference evidence="3" key="2">
    <citation type="submission" date="2021-12" db="EMBL/GenBank/DDBJ databases">
        <title>Resequencing data analysis of finger millet.</title>
        <authorList>
            <person name="Hatakeyama M."/>
            <person name="Aluri S."/>
            <person name="Balachadran M.T."/>
            <person name="Sivarajan S.R."/>
            <person name="Poveda L."/>
            <person name="Shimizu-Inatsugi R."/>
            <person name="Schlapbach R."/>
            <person name="Sreeman S.M."/>
            <person name="Shimizu K.K."/>
        </authorList>
    </citation>
    <scope>NUCLEOTIDE SEQUENCE</scope>
</reference>
<sequence>MRNGRWSVNQPIPFLGDDATPIEEVDKFYNFWYNFKSWREFPDDDEYDLEQAESREHKRWMERQNIKLQEKAKKVEYARVRTLVDNAYKKDPRIQRRKEEEKAEKQRRKEAKYLAKKIQEEEAARAAEEERKRKEEEAKKAAEAALNQKKLKEKEKKLLRKEKTRLRTLAAPVIATKDFGLSEDDVEGACASLDMERLKQLCDNMDGKDAAEKARLLSSALIKRKFLERRKEN</sequence>
<feature type="domain" description="Zuotin-like zuotin homology" evidence="2">
    <location>
        <begin position="2"/>
        <end position="95"/>
    </location>
</feature>
<dbReference type="EMBL" id="BQKI01000093">
    <property type="protein sequence ID" value="GJN37118.1"/>
    <property type="molecule type" value="Genomic_DNA"/>
</dbReference>
<keyword evidence="4" id="KW-1185">Reference proteome</keyword>
<dbReference type="Proteomes" id="UP001054889">
    <property type="component" value="Unassembled WGS sequence"/>
</dbReference>